<dbReference type="VEuPathDB" id="VectorBase:GPPI048805"/>
<dbReference type="EMBL" id="JXJN01025414">
    <property type="status" value="NOT_ANNOTATED_CDS"/>
    <property type="molecule type" value="Genomic_DNA"/>
</dbReference>
<keyword evidence="12" id="KW-1185">Reference proteome</keyword>
<sequence length="104" mass="11813">MFTDAELEIFSDFLGGFLLLLVVLYHYVNAKCKTNSKTNMGSSTLSILFSKGREPAYFPRGNVWKAAEIQREFVDNLVVSNNFGANRAVYCNSLYRIERDEGTE</sequence>
<accession>A0A1B0C4D3</accession>
<dbReference type="Pfam" id="PF10215">
    <property type="entry name" value="Ost4"/>
    <property type="match status" value="1"/>
</dbReference>
<keyword evidence="5 10" id="KW-0812">Transmembrane</keyword>
<name>A0A1B0C4D3_9MUSC</name>
<dbReference type="EMBL" id="JXJN01025415">
    <property type="status" value="NOT_ANNOTATED_CDS"/>
    <property type="molecule type" value="Genomic_DNA"/>
</dbReference>
<dbReference type="EMBL" id="JXJN01025416">
    <property type="status" value="NOT_ANNOTATED_CDS"/>
    <property type="molecule type" value="Genomic_DNA"/>
</dbReference>
<dbReference type="GO" id="GO:0005789">
    <property type="term" value="C:endoplasmic reticulum membrane"/>
    <property type="evidence" value="ECO:0007669"/>
    <property type="project" value="UniProtKB-SubCell"/>
</dbReference>
<organism evidence="11 12">
    <name type="scientific">Glossina palpalis gambiensis</name>
    <dbReference type="NCBI Taxonomy" id="67801"/>
    <lineage>
        <taxon>Eukaryota</taxon>
        <taxon>Metazoa</taxon>
        <taxon>Ecdysozoa</taxon>
        <taxon>Arthropoda</taxon>
        <taxon>Hexapoda</taxon>
        <taxon>Insecta</taxon>
        <taxon>Pterygota</taxon>
        <taxon>Neoptera</taxon>
        <taxon>Endopterygota</taxon>
        <taxon>Diptera</taxon>
        <taxon>Brachycera</taxon>
        <taxon>Muscomorpha</taxon>
        <taxon>Hippoboscoidea</taxon>
        <taxon>Glossinidae</taxon>
        <taxon>Glossina</taxon>
    </lineage>
</organism>
<evidence type="ECO:0000256" key="3">
    <source>
        <dbReference type="ARBA" id="ARBA00007685"/>
    </source>
</evidence>
<keyword evidence="6" id="KW-0256">Endoplasmic reticulum</keyword>
<comment type="subcellular location">
    <subcellularLocation>
        <location evidence="2">Endoplasmic reticulum membrane</location>
        <topology evidence="2">Single-pass type III membrane protein</topology>
    </subcellularLocation>
</comment>
<feature type="transmembrane region" description="Helical" evidence="10">
    <location>
        <begin position="7"/>
        <end position="28"/>
    </location>
</feature>
<keyword evidence="9 10" id="KW-0472">Membrane</keyword>
<evidence type="ECO:0000256" key="8">
    <source>
        <dbReference type="ARBA" id="ARBA00022989"/>
    </source>
</evidence>
<dbReference type="Proteomes" id="UP000092460">
    <property type="component" value="Unassembled WGS sequence"/>
</dbReference>
<evidence type="ECO:0000256" key="7">
    <source>
        <dbReference type="ARBA" id="ARBA00022968"/>
    </source>
</evidence>
<keyword evidence="7" id="KW-0735">Signal-anchor</keyword>
<proteinExistence type="inferred from homology"/>
<dbReference type="EnsemblMetazoa" id="GPPI048805-RA">
    <property type="protein sequence ID" value="GPPI048805-PA"/>
    <property type="gene ID" value="GPPI048805"/>
</dbReference>
<comment type="function">
    <text evidence="1">Subunit of the oligosaccharyl transferase (OST) complex that catalyzes the initial transfer of a defined glycan (Glc(3)Man(9)GlcNAc(2) in eukaryotes) from the lipid carrier dolichol-pyrophosphate to an asparagine residue within an Asn-X-Ser/Thr consensus motif in nascent polypeptide chains, the first step in protein N-glycosylation. N-glycosylation occurs cotranslationally and the complex associates with the Sec61 complex at the channel-forming translocon complex that mediates protein translocation across the endoplasmic reticulum (ER). All subunits are required for a maximal enzyme activity.</text>
</comment>
<reference evidence="11" key="2">
    <citation type="submission" date="2020-05" db="UniProtKB">
        <authorList>
            <consortium name="EnsemblMetazoa"/>
        </authorList>
    </citation>
    <scope>IDENTIFICATION</scope>
    <source>
        <strain evidence="11">IAEA</strain>
    </source>
</reference>
<reference evidence="12" key="1">
    <citation type="submission" date="2015-01" db="EMBL/GenBank/DDBJ databases">
        <authorList>
            <person name="Aksoy S."/>
            <person name="Warren W."/>
            <person name="Wilson R.K."/>
        </authorList>
    </citation>
    <scope>NUCLEOTIDE SEQUENCE [LARGE SCALE GENOMIC DNA]</scope>
    <source>
        <strain evidence="12">IAEA</strain>
    </source>
</reference>
<evidence type="ECO:0000256" key="2">
    <source>
        <dbReference type="ARBA" id="ARBA00004643"/>
    </source>
</evidence>
<evidence type="ECO:0000256" key="1">
    <source>
        <dbReference type="ARBA" id="ARBA00002791"/>
    </source>
</evidence>
<keyword evidence="8 10" id="KW-1133">Transmembrane helix</keyword>
<evidence type="ECO:0000256" key="6">
    <source>
        <dbReference type="ARBA" id="ARBA00022824"/>
    </source>
</evidence>
<dbReference type="SUPFAM" id="SSF103464">
    <property type="entry name" value="Oligosaccharyltransferase subunit ost4p"/>
    <property type="match status" value="1"/>
</dbReference>
<dbReference type="EMBL" id="JXJN01025413">
    <property type="status" value="NOT_ANNOTATED_CDS"/>
    <property type="molecule type" value="Genomic_DNA"/>
</dbReference>
<dbReference type="InterPro" id="IPR018943">
    <property type="entry name" value="Oligosaccaryltransferase"/>
</dbReference>
<evidence type="ECO:0000256" key="5">
    <source>
        <dbReference type="ARBA" id="ARBA00022692"/>
    </source>
</evidence>
<dbReference type="InterPro" id="IPR036330">
    <property type="entry name" value="Ost4p_sf"/>
</dbReference>
<protein>
    <submittedName>
        <fullName evidence="11">Uncharacterized protein</fullName>
    </submittedName>
</protein>
<evidence type="ECO:0000256" key="4">
    <source>
        <dbReference type="ARBA" id="ARBA00011157"/>
    </source>
</evidence>
<comment type="subunit">
    <text evidence="4">Component of the oligosaccharyltransferase (OST) complex.</text>
</comment>
<evidence type="ECO:0000256" key="10">
    <source>
        <dbReference type="SAM" id="Phobius"/>
    </source>
</evidence>
<comment type="similarity">
    <text evidence="3">Belongs to the OST4 family.</text>
</comment>
<evidence type="ECO:0000313" key="11">
    <source>
        <dbReference type="EnsemblMetazoa" id="GPPI048805-PA"/>
    </source>
</evidence>
<evidence type="ECO:0000313" key="12">
    <source>
        <dbReference type="Proteomes" id="UP000092460"/>
    </source>
</evidence>
<evidence type="ECO:0000256" key="9">
    <source>
        <dbReference type="ARBA" id="ARBA00023136"/>
    </source>
</evidence>
<dbReference type="AlphaFoldDB" id="A0A1B0C4D3"/>